<keyword evidence="3" id="KW-1185">Reference proteome</keyword>
<evidence type="ECO:0000313" key="3">
    <source>
        <dbReference type="Proteomes" id="UP001175271"/>
    </source>
</evidence>
<evidence type="ECO:0000256" key="1">
    <source>
        <dbReference type="SAM" id="SignalP"/>
    </source>
</evidence>
<reference evidence="2" key="1">
    <citation type="submission" date="2023-06" db="EMBL/GenBank/DDBJ databases">
        <title>Genomic analysis of the entomopathogenic nematode Steinernema hermaphroditum.</title>
        <authorList>
            <person name="Schwarz E.M."/>
            <person name="Heppert J.K."/>
            <person name="Baniya A."/>
            <person name="Schwartz H.T."/>
            <person name="Tan C.-H."/>
            <person name="Antoshechkin I."/>
            <person name="Sternberg P.W."/>
            <person name="Goodrich-Blair H."/>
            <person name="Dillman A.R."/>
        </authorList>
    </citation>
    <scope>NUCLEOTIDE SEQUENCE</scope>
    <source>
        <strain evidence="2">PS9179</strain>
        <tissue evidence="2">Whole animal</tissue>
    </source>
</reference>
<keyword evidence="1" id="KW-0732">Signal</keyword>
<dbReference type="AlphaFoldDB" id="A0AA39I8G9"/>
<organism evidence="2 3">
    <name type="scientific">Steinernema hermaphroditum</name>
    <dbReference type="NCBI Taxonomy" id="289476"/>
    <lineage>
        <taxon>Eukaryota</taxon>
        <taxon>Metazoa</taxon>
        <taxon>Ecdysozoa</taxon>
        <taxon>Nematoda</taxon>
        <taxon>Chromadorea</taxon>
        <taxon>Rhabditida</taxon>
        <taxon>Tylenchina</taxon>
        <taxon>Panagrolaimomorpha</taxon>
        <taxon>Strongyloidoidea</taxon>
        <taxon>Steinernematidae</taxon>
        <taxon>Steinernema</taxon>
    </lineage>
</organism>
<feature type="chain" id="PRO_5041247246" evidence="1">
    <location>
        <begin position="18"/>
        <end position="248"/>
    </location>
</feature>
<sequence>MRLFLLFPLVVFVYCEALSIPMDIDLDNIREGTVTKPDGTKVTTTIKKEGDTTVINVAETGTDGSQRVKTIRRRLGSSSGDSGIELPNPIQRVQITSDHNPTQEELTELNEEHKPGTTTKPDGTKVTTTVEKKGENTVTTIVEIKKDGTETTKVITVKPDGSRQMDTKIKGARVKGDPEMMKFTIDPETAAAIIKDARPGTVTKPDGTVIKTTVTEENGMTVTTIETTRPDGSIHKKVVKKICETRNT</sequence>
<evidence type="ECO:0000313" key="2">
    <source>
        <dbReference type="EMBL" id="KAK0418664.1"/>
    </source>
</evidence>
<gene>
    <name evidence="2" type="ORF">QR680_013697</name>
</gene>
<feature type="signal peptide" evidence="1">
    <location>
        <begin position="1"/>
        <end position="17"/>
    </location>
</feature>
<protein>
    <submittedName>
        <fullName evidence="2">Uncharacterized protein</fullName>
    </submittedName>
</protein>
<name>A0AA39I8G9_9BILA</name>
<proteinExistence type="predicted"/>
<dbReference type="EMBL" id="JAUCMV010000002">
    <property type="protein sequence ID" value="KAK0418664.1"/>
    <property type="molecule type" value="Genomic_DNA"/>
</dbReference>
<dbReference type="Proteomes" id="UP001175271">
    <property type="component" value="Unassembled WGS sequence"/>
</dbReference>
<accession>A0AA39I8G9</accession>
<comment type="caution">
    <text evidence="2">The sequence shown here is derived from an EMBL/GenBank/DDBJ whole genome shotgun (WGS) entry which is preliminary data.</text>
</comment>